<dbReference type="PANTHER" id="PTHR43563">
    <property type="entry name" value="AMINE OXIDASE"/>
    <property type="match status" value="1"/>
</dbReference>
<keyword evidence="6" id="KW-0285">Flavoprotein</keyword>
<dbReference type="InterPro" id="IPR002937">
    <property type="entry name" value="Amino_oxidase"/>
</dbReference>
<keyword evidence="9" id="KW-1185">Reference proteome</keyword>
<evidence type="ECO:0000313" key="8">
    <source>
        <dbReference type="EMBL" id="KAK0710090.1"/>
    </source>
</evidence>
<comment type="similarity">
    <text evidence="2 6">Belongs to the flavin monoamine oxidase family.</text>
</comment>
<dbReference type="PRINTS" id="PR00757">
    <property type="entry name" value="AMINEOXDASEF"/>
</dbReference>
<dbReference type="GO" id="GO:0097621">
    <property type="term" value="F:monoamine oxidase activity"/>
    <property type="evidence" value="ECO:0007669"/>
    <property type="project" value="UniProtKB-EC"/>
</dbReference>
<organism evidence="8 9">
    <name type="scientific">Lasiosphaeria miniovina</name>
    <dbReference type="NCBI Taxonomy" id="1954250"/>
    <lineage>
        <taxon>Eukaryota</taxon>
        <taxon>Fungi</taxon>
        <taxon>Dikarya</taxon>
        <taxon>Ascomycota</taxon>
        <taxon>Pezizomycotina</taxon>
        <taxon>Sordariomycetes</taxon>
        <taxon>Sordariomycetidae</taxon>
        <taxon>Sordariales</taxon>
        <taxon>Lasiosphaeriaceae</taxon>
        <taxon>Lasiosphaeria</taxon>
    </lineage>
</organism>
<dbReference type="Gene3D" id="3.50.50.60">
    <property type="entry name" value="FAD/NAD(P)-binding domain"/>
    <property type="match status" value="1"/>
</dbReference>
<sequence length="478" mass="51947">MVVDVVVVGAGLSGLRAAVEVHRAGLTCVVLEAMDRVGGKVLSVDAAPALDGQGEGSRRKVVDLGAAWINDTSQSEMFALANRFKLDLIEQRIAGRYLRQERDGGVVQYPLGFGEDIEDPQVIGVYQMIKHLSESWLGPDAKAFDSVTFRALAEANFPDNQAVGEAADFLAGALLGVGADEISALFMIEHTKSGTGLENMASDLPDGGQYLRVRQGAQSFATGLEKLLPRGTVHLKSPVTKITQNLDGGCITTTDKGSIFHSKKVIMSLPTPLHNTVIFDPPLPGARQELAERTALGYHAKVVLVFASPWWREARLSGVMESTTTGPIAFTRDTCSEEDGQYSITCFMVGERGREWSDLSAAEREEQVLEHFYEVFRGALPEDDLPRPVNVIEKEWTKDPWIRGGPTPVMPPDLFDTTAGAALYVPFRDVHFVGAEMADVWRGYMEGAVRSGISGAEEVIGRLQNVGLGLDHEIHSRL</sequence>
<dbReference type="Proteomes" id="UP001172101">
    <property type="component" value="Unassembled WGS sequence"/>
</dbReference>
<gene>
    <name evidence="8" type="ORF">B0T26DRAFT_654436</name>
</gene>
<dbReference type="PANTHER" id="PTHR43563:SF14">
    <property type="entry name" value="AMINE OXIDASE"/>
    <property type="match status" value="1"/>
</dbReference>
<proteinExistence type="inferred from homology"/>
<comment type="catalytic activity">
    <reaction evidence="4">
        <text>a secondary aliphatic amine + O2 + H2O = a primary amine + an aldehyde + H2O2</text>
        <dbReference type="Rhea" id="RHEA:26414"/>
        <dbReference type="ChEBI" id="CHEBI:15377"/>
        <dbReference type="ChEBI" id="CHEBI:15379"/>
        <dbReference type="ChEBI" id="CHEBI:16240"/>
        <dbReference type="ChEBI" id="CHEBI:17478"/>
        <dbReference type="ChEBI" id="CHEBI:58855"/>
        <dbReference type="ChEBI" id="CHEBI:65296"/>
        <dbReference type="EC" id="1.4.3.4"/>
    </reaction>
</comment>
<dbReference type="EMBL" id="JAUIRO010000006">
    <property type="protein sequence ID" value="KAK0710090.1"/>
    <property type="molecule type" value="Genomic_DNA"/>
</dbReference>
<evidence type="ECO:0000259" key="7">
    <source>
        <dbReference type="Pfam" id="PF01593"/>
    </source>
</evidence>
<feature type="binding site" evidence="5">
    <location>
        <position position="436"/>
    </location>
    <ligand>
        <name>FAD</name>
        <dbReference type="ChEBI" id="CHEBI:57692"/>
    </ligand>
</feature>
<evidence type="ECO:0000256" key="2">
    <source>
        <dbReference type="ARBA" id="ARBA00005995"/>
    </source>
</evidence>
<dbReference type="RefSeq" id="XP_060293394.1">
    <property type="nucleotide sequence ID" value="XM_060438546.1"/>
</dbReference>
<evidence type="ECO:0000256" key="5">
    <source>
        <dbReference type="PIRSR" id="PIRSR601613-1"/>
    </source>
</evidence>
<comment type="caution">
    <text evidence="8">The sequence shown here is derived from an EMBL/GenBank/DDBJ whole genome shotgun (WGS) entry which is preliminary data.</text>
</comment>
<feature type="binding site" evidence="5">
    <location>
        <begin position="32"/>
        <end position="33"/>
    </location>
    <ligand>
        <name>FAD</name>
        <dbReference type="ChEBI" id="CHEBI:57692"/>
    </ligand>
</feature>
<name>A0AA40DNU1_9PEZI</name>
<evidence type="ECO:0000313" key="9">
    <source>
        <dbReference type="Proteomes" id="UP001172101"/>
    </source>
</evidence>
<feature type="domain" description="Amine oxidase" evidence="7">
    <location>
        <begin position="12"/>
        <end position="460"/>
    </location>
</feature>
<keyword evidence="6" id="KW-0274">FAD</keyword>
<protein>
    <recommendedName>
        <fullName evidence="6">Amine oxidase</fullName>
        <ecNumber evidence="6">1.4.3.-</ecNumber>
    </recommendedName>
</protein>
<dbReference type="Pfam" id="PF01593">
    <property type="entry name" value="Amino_oxidase"/>
    <property type="match status" value="1"/>
</dbReference>
<evidence type="ECO:0000256" key="6">
    <source>
        <dbReference type="RuleBase" id="RU362067"/>
    </source>
</evidence>
<evidence type="ECO:0000256" key="3">
    <source>
        <dbReference type="ARBA" id="ARBA00023002"/>
    </source>
</evidence>
<comment type="cofactor">
    <cofactor evidence="1 6">
        <name>FAD</name>
        <dbReference type="ChEBI" id="CHEBI:57692"/>
    </cofactor>
</comment>
<dbReference type="SUPFAM" id="SSF54373">
    <property type="entry name" value="FAD-linked reductases, C-terminal domain"/>
    <property type="match status" value="1"/>
</dbReference>
<accession>A0AA40DNU1</accession>
<reference evidence="8" key="1">
    <citation type="submission" date="2023-06" db="EMBL/GenBank/DDBJ databases">
        <title>Genome-scale phylogeny and comparative genomics of the fungal order Sordariales.</title>
        <authorList>
            <consortium name="Lawrence Berkeley National Laboratory"/>
            <person name="Hensen N."/>
            <person name="Bonometti L."/>
            <person name="Westerberg I."/>
            <person name="Brannstrom I.O."/>
            <person name="Guillou S."/>
            <person name="Cros-Aarteil S."/>
            <person name="Calhoun S."/>
            <person name="Haridas S."/>
            <person name="Kuo A."/>
            <person name="Mondo S."/>
            <person name="Pangilinan J."/>
            <person name="Riley R."/>
            <person name="LaButti K."/>
            <person name="Andreopoulos B."/>
            <person name="Lipzen A."/>
            <person name="Chen C."/>
            <person name="Yanf M."/>
            <person name="Daum C."/>
            <person name="Ng V."/>
            <person name="Clum A."/>
            <person name="Steindorff A."/>
            <person name="Ohm R."/>
            <person name="Martin F."/>
            <person name="Silar P."/>
            <person name="Natvig D."/>
            <person name="Lalanne C."/>
            <person name="Gautier V."/>
            <person name="Ament-velasquez S.L."/>
            <person name="Kruys A."/>
            <person name="Hutchinson M.I."/>
            <person name="Powell A.J."/>
            <person name="Barry K."/>
            <person name="Miller A.N."/>
            <person name="Grigoriev I.V."/>
            <person name="Debuchy R."/>
            <person name="Gladieux P."/>
            <person name="Thoren M.H."/>
            <person name="Johannesson H."/>
        </authorList>
    </citation>
    <scope>NUCLEOTIDE SEQUENCE</scope>
    <source>
        <strain evidence="8">SMH2392-1A</strain>
    </source>
</reference>
<dbReference type="AlphaFoldDB" id="A0AA40DNU1"/>
<feature type="binding site" evidence="5">
    <location>
        <position position="239"/>
    </location>
    <ligand>
        <name>FAD</name>
        <dbReference type="ChEBI" id="CHEBI:57692"/>
    </ligand>
</feature>
<dbReference type="InterPro" id="IPR036188">
    <property type="entry name" value="FAD/NAD-bd_sf"/>
</dbReference>
<keyword evidence="3 6" id="KW-0560">Oxidoreductase</keyword>
<dbReference type="InterPro" id="IPR050703">
    <property type="entry name" value="Flavin_MAO"/>
</dbReference>
<evidence type="ECO:0000256" key="1">
    <source>
        <dbReference type="ARBA" id="ARBA00001974"/>
    </source>
</evidence>
<feature type="binding site" evidence="5">
    <location>
        <position position="13"/>
    </location>
    <ligand>
        <name>FAD</name>
        <dbReference type="ChEBI" id="CHEBI:57692"/>
    </ligand>
</feature>
<dbReference type="SUPFAM" id="SSF51905">
    <property type="entry name" value="FAD/NAD(P)-binding domain"/>
    <property type="match status" value="1"/>
</dbReference>
<evidence type="ECO:0000256" key="4">
    <source>
        <dbReference type="ARBA" id="ARBA00048448"/>
    </source>
</evidence>
<feature type="binding site" evidence="5">
    <location>
        <position position="347"/>
    </location>
    <ligand>
        <name>substrate</name>
    </ligand>
</feature>
<dbReference type="InterPro" id="IPR001613">
    <property type="entry name" value="Flavin_amine_oxidase"/>
</dbReference>
<dbReference type="EC" id="1.4.3.-" evidence="6"/>
<dbReference type="GeneID" id="85321816"/>